<evidence type="ECO:0000313" key="1">
    <source>
        <dbReference type="EMBL" id="CRX37718.1"/>
    </source>
</evidence>
<gene>
    <name evidence="1" type="ORF">ELAC_0357</name>
</gene>
<protein>
    <recommendedName>
        <fullName evidence="3">FlgN protein</fullName>
    </recommendedName>
</protein>
<proteinExistence type="predicted"/>
<dbReference type="GO" id="GO:0044780">
    <property type="term" value="P:bacterial-type flagellum assembly"/>
    <property type="evidence" value="ECO:0007669"/>
    <property type="project" value="InterPro"/>
</dbReference>
<organism evidence="1 2">
    <name type="scientific">Estrella lausannensis</name>
    <dbReference type="NCBI Taxonomy" id="483423"/>
    <lineage>
        <taxon>Bacteria</taxon>
        <taxon>Pseudomonadati</taxon>
        <taxon>Chlamydiota</taxon>
        <taxon>Chlamydiia</taxon>
        <taxon>Parachlamydiales</taxon>
        <taxon>Candidatus Criblamydiaceae</taxon>
        <taxon>Estrella</taxon>
    </lineage>
</organism>
<dbReference type="RefSeq" id="WP_143406410.1">
    <property type="nucleotide sequence ID" value="NZ_CWGJ01000006.1"/>
</dbReference>
<evidence type="ECO:0000313" key="2">
    <source>
        <dbReference type="Proteomes" id="UP000220251"/>
    </source>
</evidence>
<keyword evidence="2" id="KW-1185">Reference proteome</keyword>
<dbReference type="EMBL" id="CWGJ01000006">
    <property type="protein sequence ID" value="CRX37718.1"/>
    <property type="molecule type" value="Genomic_DNA"/>
</dbReference>
<dbReference type="Gene3D" id="1.20.58.300">
    <property type="entry name" value="FlgN-like"/>
    <property type="match status" value="1"/>
</dbReference>
<reference evidence="2" key="1">
    <citation type="submission" date="2015-06" db="EMBL/GenBank/DDBJ databases">
        <authorList>
            <person name="Bertelli C."/>
        </authorList>
    </citation>
    <scope>NUCLEOTIDE SEQUENCE [LARGE SCALE GENOMIC DNA]</scope>
    <source>
        <strain evidence="2">CRIB-30</strain>
    </source>
</reference>
<dbReference type="Proteomes" id="UP000220251">
    <property type="component" value="Unassembled WGS sequence"/>
</dbReference>
<dbReference type="SUPFAM" id="SSF140566">
    <property type="entry name" value="FlgN-like"/>
    <property type="match status" value="1"/>
</dbReference>
<dbReference type="InterPro" id="IPR036679">
    <property type="entry name" value="FlgN-like_sf"/>
</dbReference>
<name>A0A0H5DP69_9BACT</name>
<dbReference type="AlphaFoldDB" id="A0A0H5DP69"/>
<evidence type="ECO:0008006" key="3">
    <source>
        <dbReference type="Google" id="ProtNLM"/>
    </source>
</evidence>
<sequence>MDLTEKTVADLECALEKQIRSLRGLLSSLTEEEEGLRDGNEERVEEILERRLSLFELFEEAEEEARPLIEQYTIDLKIPNVQFQSIKLEELLYLKEALSYEDVRLMALVDQLITLVEKIHEKSHSLLVFDYCAFKKENYFLRQQQTQPKKPKTQVGLIESRRSYTD</sequence>
<accession>A0A0H5DP69</accession>